<dbReference type="SUPFAM" id="SSF52540">
    <property type="entry name" value="P-loop containing nucleoside triphosphate hydrolases"/>
    <property type="match status" value="1"/>
</dbReference>
<dbReference type="RefSeq" id="WP_205458798.1">
    <property type="nucleotide sequence ID" value="NZ_JAFHKK010000009.1"/>
</dbReference>
<dbReference type="PANTHER" id="PTHR43581:SF2">
    <property type="entry name" value="EXCINUCLEASE ATPASE SUBUNIT"/>
    <property type="match status" value="1"/>
</dbReference>
<protein>
    <submittedName>
        <fullName evidence="2">AAA family ATPase</fullName>
    </submittedName>
</protein>
<proteinExistence type="predicted"/>
<feature type="domain" description="Endonuclease GajA/Old nuclease/RecF-like AAA" evidence="1">
    <location>
        <begin position="189"/>
        <end position="283"/>
    </location>
</feature>
<reference evidence="2 3" key="3">
    <citation type="submission" date="2021-02" db="EMBL/GenBank/DDBJ databases">
        <authorList>
            <person name="Merkel A.Y."/>
        </authorList>
    </citation>
    <scope>NUCLEOTIDE SEQUENCE [LARGE SCALE GENOMIC DNA]</scope>
    <source>
        <strain evidence="2 3">T05b</strain>
    </source>
</reference>
<dbReference type="InterPro" id="IPR027417">
    <property type="entry name" value="P-loop_NTPase"/>
</dbReference>
<dbReference type="EMBL" id="JAFHKK010000009">
    <property type="protein sequence ID" value="MBN2964249.1"/>
    <property type="molecule type" value="Genomic_DNA"/>
</dbReference>
<dbReference type="InterPro" id="IPR041685">
    <property type="entry name" value="AAA_GajA/Old/RecF-like"/>
</dbReference>
<dbReference type="Gene3D" id="3.40.50.300">
    <property type="entry name" value="P-loop containing nucleotide triphosphate hydrolases"/>
    <property type="match status" value="1"/>
</dbReference>
<evidence type="ECO:0000313" key="2">
    <source>
        <dbReference type="EMBL" id="MBN2964249.1"/>
    </source>
</evidence>
<dbReference type="InterPro" id="IPR051396">
    <property type="entry name" value="Bact_Antivir_Def_Nuclease"/>
</dbReference>
<evidence type="ECO:0000259" key="1">
    <source>
        <dbReference type="Pfam" id="PF13175"/>
    </source>
</evidence>
<keyword evidence="3" id="KW-1185">Reference proteome</keyword>
<dbReference type="Pfam" id="PF13175">
    <property type="entry name" value="AAA_15"/>
    <property type="match status" value="1"/>
</dbReference>
<organism evidence="2 3">
    <name type="scientific">Sulfurospirillum tamanense</name>
    <dbReference type="NCBI Taxonomy" id="2813362"/>
    <lineage>
        <taxon>Bacteria</taxon>
        <taxon>Pseudomonadati</taxon>
        <taxon>Campylobacterota</taxon>
        <taxon>Epsilonproteobacteria</taxon>
        <taxon>Campylobacterales</taxon>
        <taxon>Sulfurospirillaceae</taxon>
        <taxon>Sulfurospirillum</taxon>
    </lineage>
</organism>
<sequence>MKLQLRNIGLVEEASVKINGLTVIAGENDTGKSTLGKALFCLVKSDNIARNKNLQQKEKEILATRLNLVFDGNVSLDGTISLVDDHQKEVAYAHIVDKNFVKEFRRGKNEGKRFFDATIVQSPIVFDMVDFFNSIGKMKERQKFDYALDFDITYPYVIWDLFDKISKPNPYPRVKKQRKIQEEIQKTIGGEFKLEGGKFFFYKYFVAKALKMEMANTAFGIKSFGLLQLLNENRFLNPKVCLILDEPEVHLHPKWQLAMARVIVGLVKNKVKVLVNSHSPYMVEALQRYGELEKIDSNFYIAQDGKIKQVDESNSQTLSEIFKKLSEPFDTFDEMDSENLLHG</sequence>
<gene>
    <name evidence="2" type="ORF">JWV37_05625</name>
</gene>
<reference evidence="2 3" key="2">
    <citation type="submission" date="2021-02" db="EMBL/GenBank/DDBJ databases">
        <title>Sulfurospirillum tamanensis sp. nov.</title>
        <authorList>
            <person name="Frolova A."/>
            <person name="Merkel A."/>
            <person name="Slobodkin A."/>
        </authorList>
    </citation>
    <scope>NUCLEOTIDE SEQUENCE [LARGE SCALE GENOMIC DNA]</scope>
    <source>
        <strain evidence="2 3">T05b</strain>
    </source>
</reference>
<dbReference type="Proteomes" id="UP000703590">
    <property type="component" value="Unassembled WGS sequence"/>
</dbReference>
<dbReference type="PANTHER" id="PTHR43581">
    <property type="entry name" value="ATP/GTP PHOSPHATASE"/>
    <property type="match status" value="1"/>
</dbReference>
<reference evidence="3" key="1">
    <citation type="submission" date="2021-02" db="EMBL/GenBank/DDBJ databases">
        <title>Sulfurospirillum tamanensis sp. nov.</title>
        <authorList>
            <person name="Merkel A.Y."/>
        </authorList>
    </citation>
    <scope>NUCLEOTIDE SEQUENCE [LARGE SCALE GENOMIC DNA]</scope>
    <source>
        <strain evidence="3">T05b</strain>
    </source>
</reference>
<accession>A0ABS2WRH5</accession>
<comment type="caution">
    <text evidence="2">The sequence shown here is derived from an EMBL/GenBank/DDBJ whole genome shotgun (WGS) entry which is preliminary data.</text>
</comment>
<evidence type="ECO:0000313" key="3">
    <source>
        <dbReference type="Proteomes" id="UP000703590"/>
    </source>
</evidence>
<name>A0ABS2WRH5_9BACT</name>